<dbReference type="Proteomes" id="UP000075809">
    <property type="component" value="Unassembled WGS sequence"/>
</dbReference>
<proteinExistence type="predicted"/>
<reference evidence="2 3" key="1">
    <citation type="submission" date="2015-09" db="EMBL/GenBank/DDBJ databases">
        <title>Trachymyrmex zeteki WGS genome.</title>
        <authorList>
            <person name="Nygaard S."/>
            <person name="Hu H."/>
            <person name="Boomsma J."/>
            <person name="Zhang G."/>
        </authorList>
    </citation>
    <scope>NUCLEOTIDE SEQUENCE [LARGE SCALE GENOMIC DNA]</scope>
    <source>
        <strain evidence="2">Tzet28-1</strain>
        <tissue evidence="2">Whole body</tissue>
    </source>
</reference>
<feature type="non-terminal residue" evidence="2">
    <location>
        <position position="1"/>
    </location>
</feature>
<evidence type="ECO:0000313" key="2">
    <source>
        <dbReference type="EMBL" id="KYQ57209.1"/>
    </source>
</evidence>
<name>A0A151XA47_9HYME</name>
<organism evidence="2 3">
    <name type="scientific">Mycetomoellerius zeteki</name>
    <dbReference type="NCBI Taxonomy" id="64791"/>
    <lineage>
        <taxon>Eukaryota</taxon>
        <taxon>Metazoa</taxon>
        <taxon>Ecdysozoa</taxon>
        <taxon>Arthropoda</taxon>
        <taxon>Hexapoda</taxon>
        <taxon>Insecta</taxon>
        <taxon>Pterygota</taxon>
        <taxon>Neoptera</taxon>
        <taxon>Endopterygota</taxon>
        <taxon>Hymenoptera</taxon>
        <taxon>Apocrita</taxon>
        <taxon>Aculeata</taxon>
        <taxon>Formicoidea</taxon>
        <taxon>Formicidae</taxon>
        <taxon>Myrmicinae</taxon>
        <taxon>Mycetomoellerius</taxon>
    </lineage>
</organism>
<sequence length="108" mass="12177">VRVAQREGGSRKKRENRGGDVSLTGDRNASVQPGDALETELERTRRLTVVDDVADGLWLDLILTLRFAYAPPLFDESPSFIEKRDLRPSPRLSNQLICHAMLLLIDFT</sequence>
<evidence type="ECO:0000256" key="1">
    <source>
        <dbReference type="SAM" id="MobiDB-lite"/>
    </source>
</evidence>
<keyword evidence="3" id="KW-1185">Reference proteome</keyword>
<gene>
    <name evidence="2" type="ORF">ALC60_03875</name>
</gene>
<feature type="compositionally biased region" description="Basic and acidic residues" evidence="1">
    <location>
        <begin position="1"/>
        <end position="10"/>
    </location>
</feature>
<evidence type="ECO:0000313" key="3">
    <source>
        <dbReference type="Proteomes" id="UP000075809"/>
    </source>
</evidence>
<dbReference type="EMBL" id="KQ982353">
    <property type="protein sequence ID" value="KYQ57209.1"/>
    <property type="molecule type" value="Genomic_DNA"/>
</dbReference>
<accession>A0A151XA47</accession>
<protein>
    <submittedName>
        <fullName evidence="2">Uncharacterized protein</fullName>
    </submittedName>
</protein>
<dbReference type="AlphaFoldDB" id="A0A151XA47"/>
<feature type="region of interest" description="Disordered" evidence="1">
    <location>
        <begin position="1"/>
        <end position="37"/>
    </location>
</feature>